<evidence type="ECO:0000256" key="6">
    <source>
        <dbReference type="ARBA" id="ARBA00022695"/>
    </source>
</evidence>
<evidence type="ECO:0000256" key="1">
    <source>
        <dbReference type="ARBA" id="ARBA00006678"/>
    </source>
</evidence>
<dbReference type="InterPro" id="IPR027408">
    <property type="entry name" value="PNPase/RNase_PH_dom_sf"/>
</dbReference>
<comment type="similarity">
    <text evidence="1 8">Belongs to the RNase PH family.</text>
</comment>
<dbReference type="GO" id="GO:0000175">
    <property type="term" value="F:3'-5'-RNA exonuclease activity"/>
    <property type="evidence" value="ECO:0007669"/>
    <property type="project" value="UniProtKB-UniRule"/>
</dbReference>
<keyword evidence="5 8" id="KW-0819">tRNA processing</keyword>
<dbReference type="FunFam" id="3.30.230.70:FF:000003">
    <property type="entry name" value="Ribonuclease PH"/>
    <property type="match status" value="1"/>
</dbReference>
<evidence type="ECO:0000259" key="10">
    <source>
        <dbReference type="Pfam" id="PF01138"/>
    </source>
</evidence>
<comment type="catalytic activity">
    <reaction evidence="8">
        <text>tRNA(n+1) + phosphate = tRNA(n) + a ribonucleoside 5'-diphosphate</text>
        <dbReference type="Rhea" id="RHEA:10628"/>
        <dbReference type="Rhea" id="RHEA-COMP:17343"/>
        <dbReference type="Rhea" id="RHEA-COMP:17344"/>
        <dbReference type="ChEBI" id="CHEBI:43474"/>
        <dbReference type="ChEBI" id="CHEBI:57930"/>
        <dbReference type="ChEBI" id="CHEBI:173114"/>
        <dbReference type="EC" id="2.7.7.56"/>
    </reaction>
</comment>
<name>A0A4R3N710_9BACI</name>
<keyword evidence="3 8" id="KW-0820">tRNA-binding</keyword>
<evidence type="ECO:0000256" key="9">
    <source>
        <dbReference type="SAM" id="MobiDB-lite"/>
    </source>
</evidence>
<evidence type="ECO:0000256" key="7">
    <source>
        <dbReference type="ARBA" id="ARBA00022884"/>
    </source>
</evidence>
<dbReference type="Proteomes" id="UP000294650">
    <property type="component" value="Unassembled WGS sequence"/>
</dbReference>
<dbReference type="GO" id="GO:0016075">
    <property type="term" value="P:rRNA catabolic process"/>
    <property type="evidence" value="ECO:0007669"/>
    <property type="project" value="UniProtKB-UniRule"/>
</dbReference>
<feature type="region of interest" description="Disordered" evidence="9">
    <location>
        <begin position="250"/>
        <end position="271"/>
    </location>
</feature>
<dbReference type="GO" id="GO:0008033">
    <property type="term" value="P:tRNA processing"/>
    <property type="evidence" value="ECO:0007669"/>
    <property type="project" value="UniProtKB-UniRule"/>
</dbReference>
<dbReference type="SUPFAM" id="SSF54211">
    <property type="entry name" value="Ribosomal protein S5 domain 2-like"/>
    <property type="match status" value="1"/>
</dbReference>
<reference evidence="12 13" key="1">
    <citation type="submission" date="2019-03" db="EMBL/GenBank/DDBJ databases">
        <title>Genomic Encyclopedia of Type Strains, Phase IV (KMG-IV): sequencing the most valuable type-strain genomes for metagenomic binning, comparative biology and taxonomic classification.</title>
        <authorList>
            <person name="Goeker M."/>
        </authorList>
    </citation>
    <scope>NUCLEOTIDE SEQUENCE [LARGE SCALE GENOMIC DNA]</scope>
    <source>
        <strain evidence="12 13">DSM 25894</strain>
    </source>
</reference>
<dbReference type="GO" id="GO:0031125">
    <property type="term" value="P:rRNA 3'-end processing"/>
    <property type="evidence" value="ECO:0007669"/>
    <property type="project" value="UniProtKB-ARBA"/>
</dbReference>
<accession>A0A4R3N710</accession>
<evidence type="ECO:0000256" key="3">
    <source>
        <dbReference type="ARBA" id="ARBA00022555"/>
    </source>
</evidence>
<keyword evidence="4 8" id="KW-0808">Transferase</keyword>
<dbReference type="InterPro" id="IPR018336">
    <property type="entry name" value="RNase_PH_CS"/>
</dbReference>
<comment type="subunit">
    <text evidence="8">Homohexameric ring arranged as a trimer of dimers.</text>
</comment>
<dbReference type="PANTHER" id="PTHR11953:SF0">
    <property type="entry name" value="EXOSOME COMPLEX COMPONENT RRP41"/>
    <property type="match status" value="1"/>
</dbReference>
<dbReference type="InterPro" id="IPR002381">
    <property type="entry name" value="RNase_PH_bac-type"/>
</dbReference>
<dbReference type="Pfam" id="PF03725">
    <property type="entry name" value="RNase_PH_C"/>
    <property type="match status" value="1"/>
</dbReference>
<dbReference type="EMBL" id="SMAN01000004">
    <property type="protein sequence ID" value="TCT25070.1"/>
    <property type="molecule type" value="Genomic_DNA"/>
</dbReference>
<comment type="function">
    <text evidence="8">Phosphorolytic 3'-5' exoribonuclease that plays an important role in tRNA 3'-end maturation. Removes nucleotide residues following the 3'-CCA terminus of tRNAs; can also add nucleotides to the ends of RNA molecules by using nucleoside diphosphates as substrates, but this may not be physiologically important. Probably plays a role in initiation of 16S rRNA degradation (leading to ribosome degradation) during starvation.</text>
</comment>
<dbReference type="GO" id="GO:0000049">
    <property type="term" value="F:tRNA binding"/>
    <property type="evidence" value="ECO:0007669"/>
    <property type="project" value="UniProtKB-UniRule"/>
</dbReference>
<evidence type="ECO:0000256" key="8">
    <source>
        <dbReference type="HAMAP-Rule" id="MF_00564"/>
    </source>
</evidence>
<feature type="binding site" evidence="8">
    <location>
        <begin position="124"/>
        <end position="126"/>
    </location>
    <ligand>
        <name>phosphate</name>
        <dbReference type="ChEBI" id="CHEBI:43474"/>
        <note>substrate</note>
    </ligand>
</feature>
<evidence type="ECO:0000256" key="2">
    <source>
        <dbReference type="ARBA" id="ARBA00022552"/>
    </source>
</evidence>
<dbReference type="Pfam" id="PF01138">
    <property type="entry name" value="RNase_PH"/>
    <property type="match status" value="1"/>
</dbReference>
<dbReference type="InterPro" id="IPR036345">
    <property type="entry name" value="ExoRNase_PH_dom2_sf"/>
</dbReference>
<feature type="compositionally biased region" description="Basic and acidic residues" evidence="9">
    <location>
        <begin position="252"/>
        <end position="265"/>
    </location>
</feature>
<evidence type="ECO:0000313" key="13">
    <source>
        <dbReference type="Proteomes" id="UP000294650"/>
    </source>
</evidence>
<dbReference type="InterPro" id="IPR015847">
    <property type="entry name" value="ExoRNase_PH_dom2"/>
</dbReference>
<comment type="caution">
    <text evidence="12">The sequence shown here is derived from an EMBL/GenBank/DDBJ whole genome shotgun (WGS) entry which is preliminary data.</text>
</comment>
<keyword evidence="2 8" id="KW-0698">rRNA processing</keyword>
<dbReference type="PANTHER" id="PTHR11953">
    <property type="entry name" value="EXOSOME COMPLEX COMPONENT"/>
    <property type="match status" value="1"/>
</dbReference>
<evidence type="ECO:0000256" key="4">
    <source>
        <dbReference type="ARBA" id="ARBA00022679"/>
    </source>
</evidence>
<dbReference type="CDD" id="cd11362">
    <property type="entry name" value="RNase_PH_bact"/>
    <property type="match status" value="1"/>
</dbReference>
<evidence type="ECO:0000313" key="12">
    <source>
        <dbReference type="EMBL" id="TCT25070.1"/>
    </source>
</evidence>
<feature type="binding site" evidence="8">
    <location>
        <position position="86"/>
    </location>
    <ligand>
        <name>phosphate</name>
        <dbReference type="ChEBI" id="CHEBI:43474"/>
        <note>substrate</note>
    </ligand>
</feature>
<keyword evidence="6 8" id="KW-0548">Nucleotidyltransferase</keyword>
<dbReference type="RefSeq" id="WP_132371231.1">
    <property type="nucleotide sequence ID" value="NZ_SMAN01000004.1"/>
</dbReference>
<dbReference type="OrthoDB" id="9802265at2"/>
<evidence type="ECO:0000256" key="5">
    <source>
        <dbReference type="ARBA" id="ARBA00022694"/>
    </source>
</evidence>
<dbReference type="Gene3D" id="3.30.230.70">
    <property type="entry name" value="GHMP Kinase, N-terminal domain"/>
    <property type="match status" value="1"/>
</dbReference>
<dbReference type="InterPro" id="IPR020568">
    <property type="entry name" value="Ribosomal_Su5_D2-typ_SF"/>
</dbReference>
<dbReference type="HAMAP" id="MF_00564">
    <property type="entry name" value="RNase_PH"/>
    <property type="match status" value="1"/>
</dbReference>
<organism evidence="12 13">
    <name type="scientific">Melghiribacillus thermohalophilus</name>
    <dbReference type="NCBI Taxonomy" id="1324956"/>
    <lineage>
        <taxon>Bacteria</taxon>
        <taxon>Bacillati</taxon>
        <taxon>Bacillota</taxon>
        <taxon>Bacilli</taxon>
        <taxon>Bacillales</taxon>
        <taxon>Bacillaceae</taxon>
        <taxon>Melghiribacillus</taxon>
    </lineage>
</organism>
<dbReference type="SUPFAM" id="SSF55666">
    <property type="entry name" value="Ribonuclease PH domain 2-like"/>
    <property type="match status" value="1"/>
</dbReference>
<feature type="domain" description="Exoribonuclease phosphorolytic" evidence="10">
    <location>
        <begin position="10"/>
        <end position="139"/>
    </location>
</feature>
<dbReference type="GO" id="GO:0009022">
    <property type="term" value="F:tRNA nucleotidyltransferase activity"/>
    <property type="evidence" value="ECO:0007669"/>
    <property type="project" value="UniProtKB-UniRule"/>
</dbReference>
<dbReference type="NCBIfam" id="TIGR01966">
    <property type="entry name" value="RNasePH"/>
    <property type="match status" value="1"/>
</dbReference>
<dbReference type="InterPro" id="IPR050080">
    <property type="entry name" value="RNase_PH"/>
</dbReference>
<sequence length="271" mass="30338">MRVDGRQYDQLRHIHMETDYIKHPEGSVLITVGDTKVICNASVEDRVPPFMRGEGKGWVTAEYAMLPRATEQRNIRESSKGKISGRTMEIQRLIGRSLRAVVDLEKIGERTVWVDCDVIQADGGTRTASITGAFVAMTLAFGNLICEEVIQEMPITNYLAAISVGVLPDGKEILDLCYEEDSEANVDMNIVMTGEGEYVELQGTGEEATFTPDQLKNMLILAEKGLKDIFQIQREAIGEEWHELIQKNIEQANHEENGEGEHEEDHSGDEE</sequence>
<feature type="domain" description="Exoribonuclease phosphorolytic" evidence="11">
    <location>
        <begin position="158"/>
        <end position="224"/>
    </location>
</feature>
<dbReference type="AlphaFoldDB" id="A0A4R3N710"/>
<dbReference type="PROSITE" id="PS01277">
    <property type="entry name" value="RIBONUCLEASE_PH"/>
    <property type="match status" value="1"/>
</dbReference>
<keyword evidence="13" id="KW-1185">Reference proteome</keyword>
<protein>
    <recommendedName>
        <fullName evidence="8">Ribonuclease PH</fullName>
        <shortName evidence="8">RNase PH</shortName>
        <ecNumber evidence="8">2.7.7.56</ecNumber>
    </recommendedName>
    <alternativeName>
        <fullName evidence="8">tRNA nucleotidyltransferase</fullName>
    </alternativeName>
</protein>
<dbReference type="EC" id="2.7.7.56" evidence="8"/>
<keyword evidence="7" id="KW-0694">RNA-binding</keyword>
<evidence type="ECO:0000259" key="11">
    <source>
        <dbReference type="Pfam" id="PF03725"/>
    </source>
</evidence>
<proteinExistence type="inferred from homology"/>
<gene>
    <name evidence="8" type="primary">rph</name>
    <name evidence="12" type="ORF">EDD68_104141</name>
</gene>
<dbReference type="InterPro" id="IPR001247">
    <property type="entry name" value="ExoRNase_PH_dom1"/>
</dbReference>